<reference evidence="16" key="1">
    <citation type="submission" date="2018-12" db="EMBL/GenBank/DDBJ databases">
        <title>Dusodibacter welbiota gen. nov., sp. nov., isolated from human faeces and emended description of the Oscillibacter genus.</title>
        <authorList>
            <person name="Le Roy T."/>
            <person name="Van der Smissen P."/>
            <person name="Delzenne N."/>
            <person name="Muccioli G."/>
            <person name="Collet J.F."/>
            <person name="Cani P.D."/>
        </authorList>
    </citation>
    <scope>NUCLEOTIDE SEQUENCE [LARGE SCALE GENOMIC DNA]</scope>
    <source>
        <strain evidence="16">J115</strain>
    </source>
</reference>
<dbReference type="InterPro" id="IPR037158">
    <property type="entry name" value="Thr_synth_N_sf"/>
</dbReference>
<dbReference type="PROSITE" id="PS00165">
    <property type="entry name" value="DEHYDRATASE_SER_THR"/>
    <property type="match status" value="1"/>
</dbReference>
<dbReference type="KEGG" id="obj:EIO64_01110"/>
<dbReference type="GeneID" id="89522874"/>
<dbReference type="GO" id="GO:0004795">
    <property type="term" value="F:threonine synthase activity"/>
    <property type="evidence" value="ECO:0007669"/>
    <property type="project" value="UniProtKB-UniRule"/>
</dbReference>
<dbReference type="InterPro" id="IPR029144">
    <property type="entry name" value="Thr_synth_N"/>
</dbReference>
<comment type="catalytic activity">
    <reaction evidence="10">
        <text>O-phospho-L-homoserine + H2O = L-threonine + phosphate</text>
        <dbReference type="Rhea" id="RHEA:10840"/>
        <dbReference type="ChEBI" id="CHEBI:15377"/>
        <dbReference type="ChEBI" id="CHEBI:43474"/>
        <dbReference type="ChEBI" id="CHEBI:57590"/>
        <dbReference type="ChEBI" id="CHEBI:57926"/>
        <dbReference type="EC" id="4.2.3.1"/>
    </reaction>
</comment>
<protein>
    <recommendedName>
        <fullName evidence="6 11">Threonine synthase</fullName>
        <ecNumber evidence="5 11">4.2.3.1</ecNumber>
    </recommendedName>
</protein>
<comment type="pathway">
    <text evidence="3">Amino-acid biosynthesis; L-threonine biosynthesis; L-threonine from L-aspartate: step 5/5.</text>
</comment>
<evidence type="ECO:0000313" key="16">
    <source>
        <dbReference type="Proteomes" id="UP000298642"/>
    </source>
</evidence>
<keyword evidence="9 12" id="KW-0663">Pyridoxal phosphate</keyword>
<dbReference type="AlphaFoldDB" id="A0A4D7AH16"/>
<dbReference type="Proteomes" id="UP000298642">
    <property type="component" value="Chromosome"/>
</dbReference>
<comment type="function">
    <text evidence="2">Catalyzes the gamma-elimination of phosphate from L-phosphohomoserine and the beta-addition of water to produce L-threonine.</text>
</comment>
<dbReference type="GO" id="GO:0005737">
    <property type="term" value="C:cytoplasm"/>
    <property type="evidence" value="ECO:0007669"/>
    <property type="project" value="TreeGrafter"/>
</dbReference>
<dbReference type="UniPathway" id="UPA00050">
    <property type="reaction ID" value="UER00065"/>
</dbReference>
<dbReference type="Gene3D" id="3.40.50.1100">
    <property type="match status" value="2"/>
</dbReference>
<sequence>MKYYSTRDAAVRMDAAEAIKMGLSRDGGLLTPCGIPQIDRAFLESLVNVRYQERAAKVMGLYLTDYTYEELSGFAENAYGPEKFDCDAVAPVRTVDETTHCLELWHGPTSAFKDMALQMLPQLLSAALRKTGESKTVCILVATSGDTGKAAMEGFADVPQTKILVFYPKDGVSKVQETQMVTQDGANVGVCAVEGNFDDAQAGVKRIFSDEAIRATLADRGYFLSSANSINWGRILPQVVYYISAYCDLVRDGKLSMGDKVNFCVPTGNFGDILAAYYAKRMGLPVGKLICASNCNDVLTDFLRTGVYDKNRPFHTTMSPSMDILVSSNLERLLFDLSGENDAEVKGYMDALAKTGKYEVSDAIKAALADQFWGGFCGEAGTSAAIAKYYKENGYLIDTHTAVAASVMEQYRKATGDKTVTVFVSTASPYKFCDHVLRAIGETPAGDGVELLDQLHETTGTAIPRRLAALKGKARRFDLTCEKPGMDSVVLEFLK</sequence>
<evidence type="ECO:0000256" key="7">
    <source>
        <dbReference type="ARBA" id="ARBA00022605"/>
    </source>
</evidence>
<dbReference type="Pfam" id="PF14821">
    <property type="entry name" value="Thr_synth_N"/>
    <property type="match status" value="1"/>
</dbReference>
<evidence type="ECO:0000259" key="13">
    <source>
        <dbReference type="Pfam" id="PF00291"/>
    </source>
</evidence>
<evidence type="ECO:0000256" key="3">
    <source>
        <dbReference type="ARBA" id="ARBA00004979"/>
    </source>
</evidence>
<dbReference type="InterPro" id="IPR036052">
    <property type="entry name" value="TrpB-like_PALP_sf"/>
</dbReference>
<evidence type="ECO:0000313" key="15">
    <source>
        <dbReference type="EMBL" id="QCI57989.1"/>
    </source>
</evidence>
<dbReference type="EC" id="4.2.3.1" evidence="5 11"/>
<dbReference type="EMBL" id="CP034413">
    <property type="protein sequence ID" value="QCI57989.1"/>
    <property type="molecule type" value="Genomic_DNA"/>
</dbReference>
<evidence type="ECO:0000256" key="12">
    <source>
        <dbReference type="PIRSR" id="PIRSR604450-51"/>
    </source>
</evidence>
<proteinExistence type="inferred from homology"/>
<keyword evidence="7" id="KW-0028">Amino-acid biosynthesis</keyword>
<evidence type="ECO:0000256" key="2">
    <source>
        <dbReference type="ARBA" id="ARBA00003648"/>
    </source>
</evidence>
<comment type="cofactor">
    <cofactor evidence="1 12">
        <name>pyridoxal 5'-phosphate</name>
        <dbReference type="ChEBI" id="CHEBI:597326"/>
    </cofactor>
</comment>
<evidence type="ECO:0000259" key="14">
    <source>
        <dbReference type="Pfam" id="PF14821"/>
    </source>
</evidence>
<accession>A0A4D7AH16</accession>
<feature type="domain" description="Threonine synthase N-terminal" evidence="14">
    <location>
        <begin position="2"/>
        <end position="79"/>
    </location>
</feature>
<gene>
    <name evidence="15" type="primary">thrC</name>
    <name evidence="15" type="ORF">EIO64_01110</name>
</gene>
<evidence type="ECO:0000256" key="8">
    <source>
        <dbReference type="ARBA" id="ARBA00022697"/>
    </source>
</evidence>
<dbReference type="InterPro" id="IPR004450">
    <property type="entry name" value="Thr_synthase-like"/>
</dbReference>
<feature type="modified residue" description="N6-(pyridoxal phosphate)lysine" evidence="12">
    <location>
        <position position="113"/>
    </location>
</feature>
<evidence type="ECO:0000256" key="4">
    <source>
        <dbReference type="ARBA" id="ARBA00005517"/>
    </source>
</evidence>
<dbReference type="InterPro" id="IPR001926">
    <property type="entry name" value="TrpB-like_PALP"/>
</dbReference>
<keyword evidence="16" id="KW-1185">Reference proteome</keyword>
<dbReference type="CDD" id="cd01560">
    <property type="entry name" value="Thr-synth_2"/>
    <property type="match status" value="1"/>
</dbReference>
<dbReference type="RefSeq" id="WP_119311080.1">
    <property type="nucleotide sequence ID" value="NZ_CP034413.3"/>
</dbReference>
<feature type="domain" description="Tryptophan synthase beta chain-like PALP" evidence="13">
    <location>
        <begin position="105"/>
        <end position="346"/>
    </location>
</feature>
<dbReference type="Pfam" id="PF24857">
    <property type="entry name" value="THR4_C"/>
    <property type="match status" value="1"/>
</dbReference>
<evidence type="ECO:0000256" key="6">
    <source>
        <dbReference type="ARBA" id="ARBA00018679"/>
    </source>
</evidence>
<dbReference type="GO" id="GO:0030170">
    <property type="term" value="F:pyridoxal phosphate binding"/>
    <property type="evidence" value="ECO:0007669"/>
    <property type="project" value="InterPro"/>
</dbReference>
<dbReference type="PANTHER" id="PTHR43515:SF1">
    <property type="entry name" value="THREONINE SYNTHASE-LIKE 1"/>
    <property type="match status" value="1"/>
</dbReference>
<evidence type="ECO:0000256" key="5">
    <source>
        <dbReference type="ARBA" id="ARBA00013028"/>
    </source>
</evidence>
<evidence type="ECO:0000256" key="9">
    <source>
        <dbReference type="ARBA" id="ARBA00022898"/>
    </source>
</evidence>
<dbReference type="PANTHER" id="PTHR43515">
    <property type="entry name" value="THREONINE SYNTHASE-LIKE 1"/>
    <property type="match status" value="1"/>
</dbReference>
<name>A0A4D7AH16_9FIRM</name>
<dbReference type="SUPFAM" id="SSF53686">
    <property type="entry name" value="Tryptophan synthase beta subunit-like PLP-dependent enzymes"/>
    <property type="match status" value="1"/>
</dbReference>
<dbReference type="Gene3D" id="3.90.1380.10">
    <property type="entry name" value="Threonine synthase, N-terminal domain"/>
    <property type="match status" value="1"/>
</dbReference>
<dbReference type="GO" id="GO:0009088">
    <property type="term" value="P:threonine biosynthetic process"/>
    <property type="evidence" value="ECO:0007669"/>
    <property type="project" value="UniProtKB-UniRule"/>
</dbReference>
<keyword evidence="15" id="KW-0456">Lyase</keyword>
<comment type="similarity">
    <text evidence="4">Belongs to the threonine synthase family.</text>
</comment>
<keyword evidence="8" id="KW-0791">Threonine biosynthesis</keyword>
<organism evidence="15 16">
    <name type="scientific">Dysosmobacter welbionis</name>
    <dbReference type="NCBI Taxonomy" id="2093857"/>
    <lineage>
        <taxon>Bacteria</taxon>
        <taxon>Bacillati</taxon>
        <taxon>Bacillota</taxon>
        <taxon>Clostridia</taxon>
        <taxon>Eubacteriales</taxon>
        <taxon>Oscillospiraceae</taxon>
        <taxon>Dysosmobacter</taxon>
    </lineage>
</organism>
<evidence type="ECO:0000256" key="10">
    <source>
        <dbReference type="ARBA" id="ARBA00049144"/>
    </source>
</evidence>
<dbReference type="Pfam" id="PF00291">
    <property type="entry name" value="PALP"/>
    <property type="match status" value="1"/>
</dbReference>
<evidence type="ECO:0000256" key="11">
    <source>
        <dbReference type="NCBIfam" id="TIGR00260"/>
    </source>
</evidence>
<dbReference type="NCBIfam" id="TIGR00260">
    <property type="entry name" value="thrC"/>
    <property type="match status" value="1"/>
</dbReference>
<dbReference type="InterPro" id="IPR000634">
    <property type="entry name" value="Ser/Thr_deHydtase_PyrdxlP-BS"/>
</dbReference>
<evidence type="ECO:0000256" key="1">
    <source>
        <dbReference type="ARBA" id="ARBA00001933"/>
    </source>
</evidence>